<comment type="caution">
    <text evidence="1">The sequence shown here is derived from an EMBL/GenBank/DDBJ whole genome shotgun (WGS) entry which is preliminary data.</text>
</comment>
<proteinExistence type="predicted"/>
<gene>
    <name evidence="1" type="ORF">RPERSI_LOCUS20005</name>
</gene>
<dbReference type="EMBL" id="CAJVQC010055700">
    <property type="protein sequence ID" value="CAG8795655.1"/>
    <property type="molecule type" value="Genomic_DNA"/>
</dbReference>
<accession>A0ACA9RIZ7</accession>
<evidence type="ECO:0000313" key="1">
    <source>
        <dbReference type="EMBL" id="CAG8795655.1"/>
    </source>
</evidence>
<sequence>FILDFHDKTKSISHGYASFDYQIIGFHPSDIVKIDILLNNQLIPDLSFLVHQSLAYERAKTTCEQLKTTLNRQNFPVPIQAIIGNQVIARETLSALKKNVISRIHGGGALDRKMKL</sequence>
<keyword evidence="2" id="KW-1185">Reference proteome</keyword>
<organism evidence="1 2">
    <name type="scientific">Racocetra persica</name>
    <dbReference type="NCBI Taxonomy" id="160502"/>
    <lineage>
        <taxon>Eukaryota</taxon>
        <taxon>Fungi</taxon>
        <taxon>Fungi incertae sedis</taxon>
        <taxon>Mucoromycota</taxon>
        <taxon>Glomeromycotina</taxon>
        <taxon>Glomeromycetes</taxon>
        <taxon>Diversisporales</taxon>
        <taxon>Gigasporaceae</taxon>
        <taxon>Racocetra</taxon>
    </lineage>
</organism>
<name>A0ACA9RIZ7_9GLOM</name>
<dbReference type="Proteomes" id="UP000789920">
    <property type="component" value="Unassembled WGS sequence"/>
</dbReference>
<evidence type="ECO:0000313" key="2">
    <source>
        <dbReference type="Proteomes" id="UP000789920"/>
    </source>
</evidence>
<protein>
    <submittedName>
        <fullName evidence="1">19525_t:CDS:1</fullName>
    </submittedName>
</protein>
<reference evidence="1" key="1">
    <citation type="submission" date="2021-06" db="EMBL/GenBank/DDBJ databases">
        <authorList>
            <person name="Kallberg Y."/>
            <person name="Tangrot J."/>
            <person name="Rosling A."/>
        </authorList>
    </citation>
    <scope>NUCLEOTIDE SEQUENCE</scope>
    <source>
        <strain evidence="1">MA461A</strain>
    </source>
</reference>
<feature type="non-terminal residue" evidence="1">
    <location>
        <position position="1"/>
    </location>
</feature>